<protein>
    <recommendedName>
        <fullName evidence="2">PH domain-containing protein</fullName>
    </recommendedName>
</protein>
<organism evidence="3 4">
    <name type="scientific">Globisporangium ultimum (strain ATCC 200006 / CBS 805.95 / DAOM BR144)</name>
    <name type="common">Pythium ultimum</name>
    <dbReference type="NCBI Taxonomy" id="431595"/>
    <lineage>
        <taxon>Eukaryota</taxon>
        <taxon>Sar</taxon>
        <taxon>Stramenopiles</taxon>
        <taxon>Oomycota</taxon>
        <taxon>Peronosporomycetes</taxon>
        <taxon>Pythiales</taxon>
        <taxon>Pythiaceae</taxon>
        <taxon>Globisporangium</taxon>
    </lineage>
</organism>
<sequence>MALNAGRNRALRQRTSTAARTSCVAASPAATVACEGYLRIKKRSALTWSTRFLLLRGCNVSVFSSKQDATHRRNVVDSFELATGKISPKMELGMELCTKDKREFQARVFSRADLARWVTAFHRLQVKLELDAASTGMHVRVKSENSCASDPQQQKQDPPRERHSAPTIQEGGEEEINPVVHSGEARKSNERRRVSFHGSVMVRMIPALQQEQVPELFYTKADVEKFSAKATSLFSRTEEAVSCAYLSLRRPALSWRRQVV</sequence>
<dbReference type="EnsemblProtists" id="PYU1_T000461">
    <property type="protein sequence ID" value="PYU1_T000461"/>
    <property type="gene ID" value="PYU1_G000461"/>
</dbReference>
<reference evidence="3" key="3">
    <citation type="submission" date="2015-02" db="UniProtKB">
        <authorList>
            <consortium name="EnsemblProtists"/>
        </authorList>
    </citation>
    <scope>IDENTIFICATION</scope>
    <source>
        <strain evidence="3">DAOM BR144</strain>
    </source>
</reference>
<dbReference type="Proteomes" id="UP000019132">
    <property type="component" value="Unassembled WGS sequence"/>
</dbReference>
<name>K3W670_GLOUD</name>
<dbReference type="PROSITE" id="PS51257">
    <property type="entry name" value="PROKAR_LIPOPROTEIN"/>
    <property type="match status" value="1"/>
</dbReference>
<dbReference type="EMBL" id="GL376636">
    <property type="status" value="NOT_ANNOTATED_CDS"/>
    <property type="molecule type" value="Genomic_DNA"/>
</dbReference>
<feature type="region of interest" description="Disordered" evidence="1">
    <location>
        <begin position="141"/>
        <end position="172"/>
    </location>
</feature>
<feature type="compositionally biased region" description="Polar residues" evidence="1">
    <location>
        <begin position="144"/>
        <end position="156"/>
    </location>
</feature>
<dbReference type="HOGENOM" id="CLU_094032_0_0_1"/>
<dbReference type="OMA" id="WLYANIA"/>
<feature type="domain" description="PH" evidence="2">
    <location>
        <begin position="31"/>
        <end position="126"/>
    </location>
</feature>
<dbReference type="SUPFAM" id="SSF50729">
    <property type="entry name" value="PH domain-like"/>
    <property type="match status" value="1"/>
</dbReference>
<dbReference type="InParanoid" id="K3W670"/>
<evidence type="ECO:0000259" key="2">
    <source>
        <dbReference type="PROSITE" id="PS50003"/>
    </source>
</evidence>
<accession>K3W670</accession>
<keyword evidence="4" id="KW-1185">Reference proteome</keyword>
<dbReference type="eggNOG" id="ENOG502S11G">
    <property type="taxonomic scope" value="Eukaryota"/>
</dbReference>
<dbReference type="InterPro" id="IPR001849">
    <property type="entry name" value="PH_domain"/>
</dbReference>
<dbReference type="Gene3D" id="2.30.29.30">
    <property type="entry name" value="Pleckstrin-homology domain (PH domain)/Phosphotyrosine-binding domain (PTB)"/>
    <property type="match status" value="1"/>
</dbReference>
<dbReference type="InterPro" id="IPR011993">
    <property type="entry name" value="PH-like_dom_sf"/>
</dbReference>
<evidence type="ECO:0000313" key="4">
    <source>
        <dbReference type="Proteomes" id="UP000019132"/>
    </source>
</evidence>
<proteinExistence type="predicted"/>
<reference evidence="4" key="1">
    <citation type="journal article" date="2010" name="Genome Biol.">
        <title>Genome sequence of the necrotrophic plant pathogen Pythium ultimum reveals original pathogenicity mechanisms and effector repertoire.</title>
        <authorList>
            <person name="Levesque C.A."/>
            <person name="Brouwer H."/>
            <person name="Cano L."/>
            <person name="Hamilton J.P."/>
            <person name="Holt C."/>
            <person name="Huitema E."/>
            <person name="Raffaele S."/>
            <person name="Robideau G.P."/>
            <person name="Thines M."/>
            <person name="Win J."/>
            <person name="Zerillo M.M."/>
            <person name="Beakes G.W."/>
            <person name="Boore J.L."/>
            <person name="Busam D."/>
            <person name="Dumas B."/>
            <person name="Ferriera S."/>
            <person name="Fuerstenberg S.I."/>
            <person name="Gachon C.M."/>
            <person name="Gaulin E."/>
            <person name="Govers F."/>
            <person name="Grenville-Briggs L."/>
            <person name="Horner N."/>
            <person name="Hostetler J."/>
            <person name="Jiang R.H."/>
            <person name="Johnson J."/>
            <person name="Krajaejun T."/>
            <person name="Lin H."/>
            <person name="Meijer H.J."/>
            <person name="Moore B."/>
            <person name="Morris P."/>
            <person name="Phuntmart V."/>
            <person name="Puiu D."/>
            <person name="Shetty J."/>
            <person name="Stajich J.E."/>
            <person name="Tripathy S."/>
            <person name="Wawra S."/>
            <person name="van West P."/>
            <person name="Whitty B.R."/>
            <person name="Coutinho P.M."/>
            <person name="Henrissat B."/>
            <person name="Martin F."/>
            <person name="Thomas P.D."/>
            <person name="Tyler B.M."/>
            <person name="De Vries R.P."/>
            <person name="Kamoun S."/>
            <person name="Yandell M."/>
            <person name="Tisserat N."/>
            <person name="Buell C.R."/>
        </authorList>
    </citation>
    <scope>NUCLEOTIDE SEQUENCE</scope>
    <source>
        <strain evidence="4">DAOM:BR144</strain>
    </source>
</reference>
<evidence type="ECO:0000313" key="3">
    <source>
        <dbReference type="EnsemblProtists" id="PYU1_T000461"/>
    </source>
</evidence>
<dbReference type="AlphaFoldDB" id="K3W670"/>
<dbReference type="PROSITE" id="PS50003">
    <property type="entry name" value="PH_DOMAIN"/>
    <property type="match status" value="1"/>
</dbReference>
<dbReference type="VEuPathDB" id="FungiDB:PYU1_G000461"/>
<evidence type="ECO:0000256" key="1">
    <source>
        <dbReference type="SAM" id="MobiDB-lite"/>
    </source>
</evidence>
<reference evidence="4" key="2">
    <citation type="submission" date="2010-04" db="EMBL/GenBank/DDBJ databases">
        <authorList>
            <person name="Buell R."/>
            <person name="Hamilton J."/>
            <person name="Hostetler J."/>
        </authorList>
    </citation>
    <scope>NUCLEOTIDE SEQUENCE [LARGE SCALE GENOMIC DNA]</scope>
    <source>
        <strain evidence="4">DAOM:BR144</strain>
    </source>
</reference>